<dbReference type="Proteomes" id="UP000197269">
    <property type="component" value="Unassembled WGS sequence"/>
</dbReference>
<reference evidence="3 4" key="1">
    <citation type="submission" date="2017-03" db="EMBL/GenBank/DDBJ databases">
        <title>Genome of strain Rhizobium sp. CNPSo 668.</title>
        <authorList>
            <person name="Ribeiro R."/>
        </authorList>
    </citation>
    <scope>NUCLEOTIDE SEQUENCE [LARGE SCALE GENOMIC DNA]</scope>
    <source>
        <strain evidence="3 4">CNPSo 668</strain>
    </source>
</reference>
<comment type="caution">
    <text evidence="3">The sequence shown here is derived from an EMBL/GenBank/DDBJ whole genome shotgun (WGS) entry which is preliminary data.</text>
</comment>
<proteinExistence type="predicted"/>
<dbReference type="InterPro" id="IPR047773">
    <property type="entry name" value="YHYH_dom_bact"/>
</dbReference>
<feature type="compositionally biased region" description="Polar residues" evidence="1">
    <location>
        <begin position="51"/>
        <end position="64"/>
    </location>
</feature>
<keyword evidence="2" id="KW-0472">Membrane</keyword>
<sequence>MGGASNSLGNSARRGELTRTHLLPSGLEMKIAIAIAILVVWSTFSLSVSAASAHSGGTDSNGCHTNHKTGDYHCH</sequence>
<dbReference type="EMBL" id="MXPU01000031">
    <property type="protein sequence ID" value="OWO90039.1"/>
    <property type="molecule type" value="Genomic_DNA"/>
</dbReference>
<feature type="region of interest" description="Disordered" evidence="1">
    <location>
        <begin position="51"/>
        <end position="75"/>
    </location>
</feature>
<name>A0A246DLH2_9HYPH</name>
<evidence type="ECO:0000313" key="4">
    <source>
        <dbReference type="Proteomes" id="UP000197269"/>
    </source>
</evidence>
<accession>A0A246DLH2</accession>
<evidence type="ECO:0000313" key="3">
    <source>
        <dbReference type="EMBL" id="OWO90039.1"/>
    </source>
</evidence>
<keyword evidence="2" id="KW-1133">Transmembrane helix</keyword>
<gene>
    <name evidence="3" type="ORF">B5E41_29075</name>
</gene>
<evidence type="ECO:0000256" key="2">
    <source>
        <dbReference type="SAM" id="Phobius"/>
    </source>
</evidence>
<keyword evidence="2" id="KW-0812">Transmembrane</keyword>
<organism evidence="3 4">
    <name type="scientific">Rhizobium esperanzae</name>
    <dbReference type="NCBI Taxonomy" id="1967781"/>
    <lineage>
        <taxon>Bacteria</taxon>
        <taxon>Pseudomonadati</taxon>
        <taxon>Pseudomonadota</taxon>
        <taxon>Alphaproteobacteria</taxon>
        <taxon>Hyphomicrobiales</taxon>
        <taxon>Rhizobiaceae</taxon>
        <taxon>Rhizobium/Agrobacterium group</taxon>
        <taxon>Rhizobium</taxon>
    </lineage>
</organism>
<evidence type="ECO:0000256" key="1">
    <source>
        <dbReference type="SAM" id="MobiDB-lite"/>
    </source>
</evidence>
<dbReference type="AlphaFoldDB" id="A0A246DLH2"/>
<evidence type="ECO:0008006" key="5">
    <source>
        <dbReference type="Google" id="ProtNLM"/>
    </source>
</evidence>
<feature type="transmembrane region" description="Helical" evidence="2">
    <location>
        <begin position="31"/>
        <end position="51"/>
    </location>
</feature>
<dbReference type="NCBIfam" id="NF033223">
    <property type="entry name" value="YHYH_alt"/>
    <property type="match status" value="1"/>
</dbReference>
<protein>
    <recommendedName>
        <fullName evidence="5">YHYH domain-containing protein</fullName>
    </recommendedName>
</protein>